<feature type="compositionally biased region" description="Basic and acidic residues" evidence="1">
    <location>
        <begin position="101"/>
        <end position="134"/>
    </location>
</feature>
<keyword evidence="3" id="KW-1185">Reference proteome</keyword>
<reference evidence="2 3" key="1">
    <citation type="submission" date="2024-01" db="EMBL/GenBank/DDBJ databases">
        <title>Genome assemblies of Stephania.</title>
        <authorList>
            <person name="Yang L."/>
        </authorList>
    </citation>
    <scope>NUCLEOTIDE SEQUENCE [LARGE SCALE GENOMIC DNA]</scope>
    <source>
        <strain evidence="2">JXDWG</strain>
        <tissue evidence="2">Leaf</tissue>
    </source>
</reference>
<accession>A0AAP0JTL2</accession>
<dbReference type="AlphaFoldDB" id="A0AAP0JTL2"/>
<dbReference type="Proteomes" id="UP001419268">
    <property type="component" value="Unassembled WGS sequence"/>
</dbReference>
<evidence type="ECO:0000256" key="1">
    <source>
        <dbReference type="SAM" id="MobiDB-lite"/>
    </source>
</evidence>
<name>A0AAP0JTL2_9MAGN</name>
<sequence length="191" mass="21847">MITLGERPYVSVQHYVPYHGYESNGGVQRIVEWYKQGVRHGHTGIGKLLVGLLHNASNDVHKFRLVVRGKPGERKWGLPPKGSWGYGNQVKGSGAPTERILGVRRERNKRGEERERRKERENWRRRERRGERNRDLRRRRSAVWAAPVSDDSRGRRGGASTGSRSRDGQQCDSRLRAEAADSDAEAERRSG</sequence>
<protein>
    <submittedName>
        <fullName evidence="2">Uncharacterized protein</fullName>
    </submittedName>
</protein>
<dbReference type="EMBL" id="JBBNAG010000004">
    <property type="protein sequence ID" value="KAK9140001.1"/>
    <property type="molecule type" value="Genomic_DNA"/>
</dbReference>
<proteinExistence type="predicted"/>
<feature type="compositionally biased region" description="Basic and acidic residues" evidence="1">
    <location>
        <begin position="164"/>
        <end position="191"/>
    </location>
</feature>
<comment type="caution">
    <text evidence="2">The sequence shown here is derived from an EMBL/GenBank/DDBJ whole genome shotgun (WGS) entry which is preliminary data.</text>
</comment>
<organism evidence="2 3">
    <name type="scientific">Stephania cephalantha</name>
    <dbReference type="NCBI Taxonomy" id="152367"/>
    <lineage>
        <taxon>Eukaryota</taxon>
        <taxon>Viridiplantae</taxon>
        <taxon>Streptophyta</taxon>
        <taxon>Embryophyta</taxon>
        <taxon>Tracheophyta</taxon>
        <taxon>Spermatophyta</taxon>
        <taxon>Magnoliopsida</taxon>
        <taxon>Ranunculales</taxon>
        <taxon>Menispermaceae</taxon>
        <taxon>Menispermoideae</taxon>
        <taxon>Cissampelideae</taxon>
        <taxon>Stephania</taxon>
    </lineage>
</organism>
<feature type="region of interest" description="Disordered" evidence="1">
    <location>
        <begin position="74"/>
        <end position="191"/>
    </location>
</feature>
<gene>
    <name evidence="2" type="ORF">Scep_009682</name>
</gene>
<evidence type="ECO:0000313" key="2">
    <source>
        <dbReference type="EMBL" id="KAK9140001.1"/>
    </source>
</evidence>
<evidence type="ECO:0000313" key="3">
    <source>
        <dbReference type="Proteomes" id="UP001419268"/>
    </source>
</evidence>